<protein>
    <submittedName>
        <fullName evidence="5">DeoR family transcriptional regulator</fullName>
    </submittedName>
</protein>
<reference evidence="5 6" key="1">
    <citation type="submission" date="2018-03" db="EMBL/GenBank/DDBJ databases">
        <title>Draft genome sequence of the first documented clinical Siccibacter turicensis isolate in Austria.</title>
        <authorList>
            <person name="Lepuschitz S."/>
            <person name="Pekard-Amenitsch S."/>
            <person name="Haunold R."/>
            <person name="Schill S."/>
            <person name="Mach R."/>
            <person name="Allerberger F."/>
            <person name="Ruppitsch W."/>
            <person name="Forsythe S.J."/>
        </authorList>
    </citation>
    <scope>NUCLEOTIDE SEQUENCE [LARGE SCALE GENOMIC DNA]</scope>
    <source>
        <strain evidence="5 6">6100069499-17</strain>
    </source>
</reference>
<keyword evidence="6" id="KW-1185">Reference proteome</keyword>
<proteinExistence type="predicted"/>
<evidence type="ECO:0000259" key="4">
    <source>
        <dbReference type="PROSITE" id="PS51000"/>
    </source>
</evidence>
<dbReference type="GO" id="GO:0003677">
    <property type="term" value="F:DNA binding"/>
    <property type="evidence" value="ECO:0007669"/>
    <property type="project" value="UniProtKB-KW"/>
</dbReference>
<keyword evidence="2" id="KW-0238">DNA-binding</keyword>
<dbReference type="InterPro" id="IPR001034">
    <property type="entry name" value="DeoR_HTH"/>
</dbReference>
<dbReference type="SMART" id="SM01134">
    <property type="entry name" value="DeoRC"/>
    <property type="match status" value="1"/>
</dbReference>
<dbReference type="OrthoDB" id="9797223at2"/>
<dbReference type="SUPFAM" id="SSF46785">
    <property type="entry name" value="Winged helix' DNA-binding domain"/>
    <property type="match status" value="1"/>
</dbReference>
<sequence length="252" mass="27854">MNPRQQTILQMVIDNGRVSVAELARTTGVSEVTIRQDLNLLERQSYLRRAHGYAVPVDSDDVEARMMNNFPLKRRLAMAAASLVQDGETVFIENGSSNALLARELAENKRVTIITVSSYIAHLLKETDCEVILIGGIYQKKSESMVGPLTRQFIGQVHFSKAFIGIDGWLPGTGFTGRDMMRSDVVSAVLDKGSEAIVLTDSSKFGVMHPYTLGPMEKFSRVITDDGLDPDIQHALERHALQIDKVPRVTPA</sequence>
<dbReference type="PROSITE" id="PS00894">
    <property type="entry name" value="HTH_DEOR_1"/>
    <property type="match status" value="1"/>
</dbReference>
<evidence type="ECO:0000256" key="3">
    <source>
        <dbReference type="ARBA" id="ARBA00023163"/>
    </source>
</evidence>
<dbReference type="PANTHER" id="PTHR30363">
    <property type="entry name" value="HTH-TYPE TRANSCRIPTIONAL REGULATOR SRLR-RELATED"/>
    <property type="match status" value="1"/>
</dbReference>
<dbReference type="SMART" id="SM00420">
    <property type="entry name" value="HTH_DEOR"/>
    <property type="match status" value="1"/>
</dbReference>
<dbReference type="GO" id="GO:0003700">
    <property type="term" value="F:DNA-binding transcription factor activity"/>
    <property type="evidence" value="ECO:0007669"/>
    <property type="project" value="InterPro"/>
</dbReference>
<dbReference type="Proteomes" id="UP000240212">
    <property type="component" value="Unassembled WGS sequence"/>
</dbReference>
<name>A0A2P8VL66_9ENTR</name>
<dbReference type="Pfam" id="PF00455">
    <property type="entry name" value="DeoRC"/>
    <property type="match status" value="1"/>
</dbReference>
<dbReference type="NCBIfam" id="NF040887">
    <property type="entry name" value="trans_reg_YciT"/>
    <property type="match status" value="1"/>
</dbReference>
<evidence type="ECO:0000313" key="6">
    <source>
        <dbReference type="Proteomes" id="UP000240212"/>
    </source>
</evidence>
<gene>
    <name evidence="5" type="ORF">C7G83_08985</name>
</gene>
<evidence type="ECO:0000256" key="1">
    <source>
        <dbReference type="ARBA" id="ARBA00023015"/>
    </source>
</evidence>
<dbReference type="AlphaFoldDB" id="A0A2P8VL66"/>
<dbReference type="RefSeq" id="WP_106876955.1">
    <property type="nucleotide sequence ID" value="NZ_PYEP01000003.1"/>
</dbReference>
<dbReference type="InterPro" id="IPR014036">
    <property type="entry name" value="DeoR-like_C"/>
</dbReference>
<dbReference type="Gene3D" id="3.40.50.1360">
    <property type="match status" value="1"/>
</dbReference>
<accession>A0A2P8VL66</accession>
<dbReference type="InterPro" id="IPR018356">
    <property type="entry name" value="Tscrpt_reg_HTH_DeoR_CS"/>
</dbReference>
<dbReference type="InterPro" id="IPR050313">
    <property type="entry name" value="Carb_Metab_HTH_regulators"/>
</dbReference>
<keyword evidence="1" id="KW-0805">Transcription regulation</keyword>
<dbReference type="PANTHER" id="PTHR30363:SF59">
    <property type="entry name" value="DEOR FAMILY REGULATORY PROTEIN"/>
    <property type="match status" value="1"/>
</dbReference>
<dbReference type="PRINTS" id="PR00037">
    <property type="entry name" value="HTHLACR"/>
</dbReference>
<dbReference type="InterPro" id="IPR036388">
    <property type="entry name" value="WH-like_DNA-bd_sf"/>
</dbReference>
<comment type="caution">
    <text evidence="5">The sequence shown here is derived from an EMBL/GenBank/DDBJ whole genome shotgun (WGS) entry which is preliminary data.</text>
</comment>
<dbReference type="SUPFAM" id="SSF100950">
    <property type="entry name" value="NagB/RpiA/CoA transferase-like"/>
    <property type="match status" value="1"/>
</dbReference>
<dbReference type="Gene3D" id="1.10.10.10">
    <property type="entry name" value="Winged helix-like DNA-binding domain superfamily/Winged helix DNA-binding domain"/>
    <property type="match status" value="1"/>
</dbReference>
<organism evidence="5 6">
    <name type="scientific">Siccibacter turicensis</name>
    <dbReference type="NCBI Taxonomy" id="357233"/>
    <lineage>
        <taxon>Bacteria</taxon>
        <taxon>Pseudomonadati</taxon>
        <taxon>Pseudomonadota</taxon>
        <taxon>Gammaproteobacteria</taxon>
        <taxon>Enterobacterales</taxon>
        <taxon>Enterobacteriaceae</taxon>
        <taxon>Siccibacter</taxon>
    </lineage>
</organism>
<evidence type="ECO:0000313" key="5">
    <source>
        <dbReference type="EMBL" id="PSN08295.1"/>
    </source>
</evidence>
<dbReference type="Pfam" id="PF08220">
    <property type="entry name" value="HTH_DeoR"/>
    <property type="match status" value="1"/>
</dbReference>
<dbReference type="InterPro" id="IPR036390">
    <property type="entry name" value="WH_DNA-bd_sf"/>
</dbReference>
<dbReference type="PROSITE" id="PS51000">
    <property type="entry name" value="HTH_DEOR_2"/>
    <property type="match status" value="1"/>
</dbReference>
<evidence type="ECO:0000256" key="2">
    <source>
        <dbReference type="ARBA" id="ARBA00023125"/>
    </source>
</evidence>
<feature type="domain" description="HTH deoR-type" evidence="4">
    <location>
        <begin position="1"/>
        <end position="56"/>
    </location>
</feature>
<keyword evidence="3" id="KW-0804">Transcription</keyword>
<dbReference type="InterPro" id="IPR037171">
    <property type="entry name" value="NagB/RpiA_transferase-like"/>
</dbReference>
<dbReference type="STRING" id="1388748.GCA_000463155_02760"/>
<dbReference type="EMBL" id="PYEP01000003">
    <property type="protein sequence ID" value="PSN08295.1"/>
    <property type="molecule type" value="Genomic_DNA"/>
</dbReference>